<protein>
    <submittedName>
        <fullName evidence="1">DUF1365 domain-containing protein</fullName>
    </submittedName>
</protein>
<dbReference type="EMBL" id="CP117812">
    <property type="protein sequence ID" value="WDE98997.1"/>
    <property type="molecule type" value="Genomic_DNA"/>
</dbReference>
<dbReference type="Pfam" id="PF07103">
    <property type="entry name" value="DUF1365"/>
    <property type="match status" value="1"/>
</dbReference>
<dbReference type="InterPro" id="IPR010775">
    <property type="entry name" value="DUF1365"/>
</dbReference>
<dbReference type="PANTHER" id="PTHR33973">
    <property type="entry name" value="OS07G0153300 PROTEIN"/>
    <property type="match status" value="1"/>
</dbReference>
<dbReference type="Proteomes" id="UP001214250">
    <property type="component" value="Chromosome 2"/>
</dbReference>
<name>A0ABY7W1L3_9BACT</name>
<dbReference type="PANTHER" id="PTHR33973:SF4">
    <property type="entry name" value="OS07G0153300 PROTEIN"/>
    <property type="match status" value="1"/>
</dbReference>
<sequence>MNAAIFHGKVRHRRLLPKSHEFVYSLFLTWLPEKDLNKKFDFLGLFSSSKFPALIKYKRENYLSPHDISLSEACALRIKNDLGFDYEGEVCLLTNLQYFGFCFNPVSFYYCYDLDNQLVAVVADINNTPWDQRHSYCIDMRKKHQVVKNFDKEFHISPFMPMDIRYRWIFKNPDKNLLIYMQNYRQDNLMFDVCLKLKKQKFSLSKLCQFAVLYPLIPMKIMMGIYWHALRLYLKKIPFYSHPKTGENS</sequence>
<dbReference type="RefSeq" id="WP_274153860.1">
    <property type="nucleotide sequence ID" value="NZ_CP117812.1"/>
</dbReference>
<gene>
    <name evidence="1" type="ORF">PQO03_14255</name>
</gene>
<reference evidence="1 2" key="1">
    <citation type="submission" date="2023-02" db="EMBL/GenBank/DDBJ databases">
        <title>Genome sequence of Lentisphaera profundi SAORIC-696.</title>
        <authorList>
            <person name="Kim e."/>
            <person name="Cho J.-C."/>
            <person name="Choi A."/>
            <person name="Kang I."/>
        </authorList>
    </citation>
    <scope>NUCLEOTIDE SEQUENCE [LARGE SCALE GENOMIC DNA]</scope>
    <source>
        <strain evidence="1 2">SAORIC-696</strain>
    </source>
</reference>
<evidence type="ECO:0000313" key="1">
    <source>
        <dbReference type="EMBL" id="WDE98997.1"/>
    </source>
</evidence>
<evidence type="ECO:0000313" key="2">
    <source>
        <dbReference type="Proteomes" id="UP001214250"/>
    </source>
</evidence>
<accession>A0ABY7W1L3</accession>
<keyword evidence="2" id="KW-1185">Reference proteome</keyword>
<organism evidence="1 2">
    <name type="scientific">Lentisphaera profundi</name>
    <dbReference type="NCBI Taxonomy" id="1658616"/>
    <lineage>
        <taxon>Bacteria</taxon>
        <taxon>Pseudomonadati</taxon>
        <taxon>Lentisphaerota</taxon>
        <taxon>Lentisphaeria</taxon>
        <taxon>Lentisphaerales</taxon>
        <taxon>Lentisphaeraceae</taxon>
        <taxon>Lentisphaera</taxon>
    </lineage>
</organism>
<proteinExistence type="predicted"/>